<comment type="caution">
    <text evidence="1">The sequence shown here is derived from an EMBL/GenBank/DDBJ whole genome shotgun (WGS) entry which is preliminary data.</text>
</comment>
<organism evidence="1 2">
    <name type="scientific">Cadophora malorum</name>
    <dbReference type="NCBI Taxonomy" id="108018"/>
    <lineage>
        <taxon>Eukaryota</taxon>
        <taxon>Fungi</taxon>
        <taxon>Dikarya</taxon>
        <taxon>Ascomycota</taxon>
        <taxon>Pezizomycotina</taxon>
        <taxon>Leotiomycetes</taxon>
        <taxon>Helotiales</taxon>
        <taxon>Ploettnerulaceae</taxon>
        <taxon>Cadophora</taxon>
    </lineage>
</organism>
<accession>A0A8H7T8T7</accession>
<sequence length="176" mass="20044">MTSKPSKNSKIERISFDNEDQKREAREAILKLFKGARSLHTLTLEFPDFQTILHIATVCRAGSTLRKFHATDESRKGSDPISFDDLQELHDPEESLKLLATFNNLTKLSLFCERSLGNADPIDSESTDPDYDDAKIIMRDLHKNKIGKPFEDLSFARDRSYRPRAGGRHLVESLAH</sequence>
<evidence type="ECO:0000313" key="2">
    <source>
        <dbReference type="Proteomes" id="UP000664132"/>
    </source>
</evidence>
<dbReference type="Proteomes" id="UP000664132">
    <property type="component" value="Unassembled WGS sequence"/>
</dbReference>
<gene>
    <name evidence="1" type="ORF">IFR04_012459</name>
</gene>
<dbReference type="OrthoDB" id="3565096at2759"/>
<proteinExistence type="predicted"/>
<dbReference type="AlphaFoldDB" id="A0A8H7T8T7"/>
<protein>
    <submittedName>
        <fullName evidence="1">Uncharacterized protein</fullName>
    </submittedName>
</protein>
<dbReference type="EMBL" id="JAFJYH010000266">
    <property type="protein sequence ID" value="KAG4414396.1"/>
    <property type="molecule type" value="Genomic_DNA"/>
</dbReference>
<evidence type="ECO:0000313" key="1">
    <source>
        <dbReference type="EMBL" id="KAG4414396.1"/>
    </source>
</evidence>
<reference evidence="1" key="1">
    <citation type="submission" date="2021-02" db="EMBL/GenBank/DDBJ databases">
        <title>Genome sequence Cadophora malorum strain M34.</title>
        <authorList>
            <person name="Stefanovic E."/>
            <person name="Vu D."/>
            <person name="Scully C."/>
            <person name="Dijksterhuis J."/>
            <person name="Roader J."/>
            <person name="Houbraken J."/>
        </authorList>
    </citation>
    <scope>NUCLEOTIDE SEQUENCE</scope>
    <source>
        <strain evidence="1">M34</strain>
    </source>
</reference>
<keyword evidence="2" id="KW-1185">Reference proteome</keyword>
<name>A0A8H7T8T7_9HELO</name>